<protein>
    <recommendedName>
        <fullName evidence="3">Exopolysaccharide biosynthesis protein</fullName>
    </recommendedName>
</protein>
<dbReference type="Proteomes" id="UP000321863">
    <property type="component" value="Unassembled WGS sequence"/>
</dbReference>
<evidence type="ECO:0008006" key="3">
    <source>
        <dbReference type="Google" id="ProtNLM"/>
    </source>
</evidence>
<name>A0A511YIC5_9FLAO</name>
<dbReference type="EMBL" id="BJYJ01000002">
    <property type="protein sequence ID" value="GEN74945.1"/>
    <property type="molecule type" value="Genomic_DNA"/>
</dbReference>
<dbReference type="InterPro" id="IPR051159">
    <property type="entry name" value="Hexapeptide_acetyltransf"/>
</dbReference>
<accession>A0A511YIC5</accession>
<sequence length="181" mass="20492">MLHLIFEKLQRWHQLSKLKKHPNTFVRSIKIGINNHFILSGEVKKVMIGTAVNFRNYIHILVDKKAELIIEDGVFMNNFCSVNCLNSIFIGENTLFGENVKLYDHNHAYAAVPEFKVSRSEFSTAPVRIGKNCWLGSNVTVLKGVSIGDNCIIGAGCTIFRDIPDNTKVFNQQQLIFKPVV</sequence>
<keyword evidence="2" id="KW-1185">Reference proteome</keyword>
<organism evidence="1 2">
    <name type="scientific">Chryseobacterium hagamense</name>
    <dbReference type="NCBI Taxonomy" id="395935"/>
    <lineage>
        <taxon>Bacteria</taxon>
        <taxon>Pseudomonadati</taxon>
        <taxon>Bacteroidota</taxon>
        <taxon>Flavobacteriia</taxon>
        <taxon>Flavobacteriales</taxon>
        <taxon>Weeksellaceae</taxon>
        <taxon>Chryseobacterium group</taxon>
        <taxon>Chryseobacterium</taxon>
    </lineage>
</organism>
<reference evidence="1 2" key="1">
    <citation type="submission" date="2019-07" db="EMBL/GenBank/DDBJ databases">
        <title>Whole genome shotgun sequence of Chryseobacterium hagamense NBRC 105253.</title>
        <authorList>
            <person name="Hosoyama A."/>
            <person name="Uohara A."/>
            <person name="Ohji S."/>
            <person name="Ichikawa N."/>
        </authorList>
    </citation>
    <scope>NUCLEOTIDE SEQUENCE [LARGE SCALE GENOMIC DNA]</scope>
    <source>
        <strain evidence="1 2">NBRC 105253</strain>
    </source>
</reference>
<dbReference type="CDD" id="cd04647">
    <property type="entry name" value="LbH_MAT_like"/>
    <property type="match status" value="1"/>
</dbReference>
<dbReference type="InterPro" id="IPR001451">
    <property type="entry name" value="Hexapep"/>
</dbReference>
<dbReference type="Gene3D" id="2.160.10.10">
    <property type="entry name" value="Hexapeptide repeat proteins"/>
    <property type="match status" value="1"/>
</dbReference>
<dbReference type="Pfam" id="PF14602">
    <property type="entry name" value="Hexapep_2"/>
    <property type="match status" value="1"/>
</dbReference>
<comment type="caution">
    <text evidence="1">The sequence shown here is derived from an EMBL/GenBank/DDBJ whole genome shotgun (WGS) entry which is preliminary data.</text>
</comment>
<dbReference type="OrthoDB" id="9812571at2"/>
<dbReference type="AlphaFoldDB" id="A0A511YIC5"/>
<evidence type="ECO:0000313" key="1">
    <source>
        <dbReference type="EMBL" id="GEN74945.1"/>
    </source>
</evidence>
<dbReference type="PANTHER" id="PTHR23416">
    <property type="entry name" value="SIALIC ACID SYNTHASE-RELATED"/>
    <property type="match status" value="1"/>
</dbReference>
<proteinExistence type="predicted"/>
<dbReference type="SUPFAM" id="SSF51161">
    <property type="entry name" value="Trimeric LpxA-like enzymes"/>
    <property type="match status" value="1"/>
</dbReference>
<dbReference type="RefSeq" id="WP_146939833.1">
    <property type="nucleotide sequence ID" value="NZ_BJYJ01000002.1"/>
</dbReference>
<gene>
    <name evidence="1" type="ORF">CHA01nite_06850</name>
</gene>
<evidence type="ECO:0000313" key="2">
    <source>
        <dbReference type="Proteomes" id="UP000321863"/>
    </source>
</evidence>
<dbReference type="InterPro" id="IPR011004">
    <property type="entry name" value="Trimer_LpxA-like_sf"/>
</dbReference>